<dbReference type="OrthoDB" id="26525at2759"/>
<keyword evidence="3" id="KW-0479">Metal-binding</keyword>
<evidence type="ECO:0000256" key="4">
    <source>
        <dbReference type="ARBA" id="ARBA00022737"/>
    </source>
</evidence>
<dbReference type="GO" id="GO:0005509">
    <property type="term" value="F:calcium ion binding"/>
    <property type="evidence" value="ECO:0007669"/>
    <property type="project" value="InterPro"/>
</dbReference>
<feature type="domain" description="EF-hand" evidence="6">
    <location>
        <begin position="86"/>
        <end position="121"/>
    </location>
</feature>
<evidence type="ECO:0000313" key="7">
    <source>
        <dbReference type="EMBL" id="VDD97635.1"/>
    </source>
</evidence>
<comment type="subcellular location">
    <subcellularLocation>
        <location evidence="1">Cytoplasm</location>
    </subcellularLocation>
</comment>
<dbReference type="PROSITE" id="PS50222">
    <property type="entry name" value="EF_HAND_2"/>
    <property type="match status" value="2"/>
</dbReference>
<dbReference type="GO" id="GO:0005737">
    <property type="term" value="C:cytoplasm"/>
    <property type="evidence" value="ECO:0007669"/>
    <property type="project" value="UniProtKB-SubCell"/>
</dbReference>
<protein>
    <submittedName>
        <fullName evidence="9">EF-hand domain-containing protein</fullName>
    </submittedName>
</protein>
<dbReference type="STRING" id="51028.A0A0N4VQE0"/>
<dbReference type="SMART" id="SM00054">
    <property type="entry name" value="EFh"/>
    <property type="match status" value="2"/>
</dbReference>
<dbReference type="InterPro" id="IPR011992">
    <property type="entry name" value="EF-hand-dom_pair"/>
</dbReference>
<dbReference type="PANTHER" id="PTHR46212">
    <property type="entry name" value="PEFLIN"/>
    <property type="match status" value="1"/>
</dbReference>
<organism evidence="9">
    <name type="scientific">Enterobius vermicularis</name>
    <name type="common">Human pinworm</name>
    <dbReference type="NCBI Taxonomy" id="51028"/>
    <lineage>
        <taxon>Eukaryota</taxon>
        <taxon>Metazoa</taxon>
        <taxon>Ecdysozoa</taxon>
        <taxon>Nematoda</taxon>
        <taxon>Chromadorea</taxon>
        <taxon>Rhabditida</taxon>
        <taxon>Spirurina</taxon>
        <taxon>Oxyuridomorpha</taxon>
        <taxon>Oxyuroidea</taxon>
        <taxon>Oxyuridae</taxon>
        <taxon>Enterobius</taxon>
    </lineage>
</organism>
<keyword evidence="5" id="KW-0106">Calcium</keyword>
<evidence type="ECO:0000256" key="3">
    <source>
        <dbReference type="ARBA" id="ARBA00022723"/>
    </source>
</evidence>
<evidence type="ECO:0000313" key="8">
    <source>
        <dbReference type="Proteomes" id="UP000274131"/>
    </source>
</evidence>
<dbReference type="PANTHER" id="PTHR46212:SF3">
    <property type="entry name" value="GH27120P"/>
    <property type="match status" value="1"/>
</dbReference>
<gene>
    <name evidence="7" type="ORF">EVEC_LOCUS12386</name>
</gene>
<evidence type="ECO:0000313" key="9">
    <source>
        <dbReference type="WBParaSite" id="EVEC_0001323901-mRNA-1"/>
    </source>
</evidence>
<evidence type="ECO:0000256" key="5">
    <source>
        <dbReference type="ARBA" id="ARBA00022837"/>
    </source>
</evidence>
<proteinExistence type="predicted"/>
<dbReference type="GO" id="GO:0048306">
    <property type="term" value="F:calcium-dependent protein binding"/>
    <property type="evidence" value="ECO:0007669"/>
    <property type="project" value="UniProtKB-ARBA"/>
</dbReference>
<reference evidence="7 8" key="2">
    <citation type="submission" date="2018-10" db="EMBL/GenBank/DDBJ databases">
        <authorList>
            <consortium name="Pathogen Informatics"/>
        </authorList>
    </citation>
    <scope>NUCLEOTIDE SEQUENCE [LARGE SCALE GENOMIC DNA]</scope>
</reference>
<feature type="domain" description="EF-hand" evidence="6">
    <location>
        <begin position="50"/>
        <end position="85"/>
    </location>
</feature>
<dbReference type="WBParaSite" id="EVEC_0001323901-mRNA-1">
    <property type="protein sequence ID" value="EVEC_0001323901-mRNA-1"/>
    <property type="gene ID" value="EVEC_0001323901"/>
</dbReference>
<dbReference type="InterPro" id="IPR018247">
    <property type="entry name" value="EF_Hand_1_Ca_BS"/>
</dbReference>
<reference evidence="9" key="1">
    <citation type="submission" date="2017-02" db="UniProtKB">
        <authorList>
            <consortium name="WormBaseParasite"/>
        </authorList>
    </citation>
    <scope>IDENTIFICATION</scope>
</reference>
<keyword evidence="8" id="KW-1185">Reference proteome</keyword>
<evidence type="ECO:0000256" key="1">
    <source>
        <dbReference type="ARBA" id="ARBA00004496"/>
    </source>
</evidence>
<keyword evidence="4" id="KW-0677">Repeat</keyword>
<keyword evidence="2" id="KW-0963">Cytoplasm</keyword>
<dbReference type="EMBL" id="UXUI01014398">
    <property type="protein sequence ID" value="VDD97635.1"/>
    <property type="molecule type" value="Genomic_DNA"/>
</dbReference>
<dbReference type="InterPro" id="IPR051426">
    <property type="entry name" value="Peflin/Sorcin_CaBP"/>
</dbReference>
<dbReference type="SUPFAM" id="SSF47473">
    <property type="entry name" value="EF-hand"/>
    <property type="match status" value="1"/>
</dbReference>
<dbReference type="Gene3D" id="1.10.238.10">
    <property type="entry name" value="EF-hand"/>
    <property type="match status" value="1"/>
</dbReference>
<dbReference type="Proteomes" id="UP000274131">
    <property type="component" value="Unassembled WGS sequence"/>
</dbReference>
<dbReference type="InterPro" id="IPR002048">
    <property type="entry name" value="EF_hand_dom"/>
</dbReference>
<name>A0A0N4VQE0_ENTVE</name>
<dbReference type="PROSITE" id="PS00018">
    <property type="entry name" value="EF_HAND_1"/>
    <property type="match status" value="2"/>
</dbReference>
<dbReference type="Pfam" id="PF13499">
    <property type="entry name" value="EF-hand_7"/>
    <property type="match status" value="1"/>
</dbReference>
<accession>A0A0N4VQE0</accession>
<evidence type="ECO:0000256" key="2">
    <source>
        <dbReference type="ARBA" id="ARBA00022490"/>
    </source>
</evidence>
<dbReference type="AlphaFoldDB" id="A0A0N4VQE0"/>
<evidence type="ECO:0000259" key="6">
    <source>
        <dbReference type="PROSITE" id="PS50222"/>
    </source>
</evidence>
<sequence>MANKDDLFWDAIGNKKVGDKKKFRFKFRIRKGSKGVDPKPLAELYGVDPKQIEAVYSAFLKIDEDKSGSISAPEIAQGLASLGLEVSPKVVQAVMRISDRNGDGEINFEEFLAVVISKTKVCQQTLFILLTADKLQQAWSKGTNTTITSHESEALLALADIANEKVVTFEQFSAMWEHV</sequence>